<reference evidence="1 2" key="1">
    <citation type="submission" date="2020-08" db="EMBL/GenBank/DDBJ databases">
        <title>Croceimicrobium hydrocarbonivorans gen. nov., sp. nov., a novel marine bacterium isolated from a bacterial consortium that degrades polyethylene terephthalate.</title>
        <authorList>
            <person name="Liu R."/>
        </authorList>
    </citation>
    <scope>NUCLEOTIDE SEQUENCE [LARGE SCALE GENOMIC DNA]</scope>
    <source>
        <strain evidence="1 2">A20-9</strain>
    </source>
</reference>
<protein>
    <submittedName>
        <fullName evidence="1">Uncharacterized protein</fullName>
    </submittedName>
</protein>
<dbReference type="AlphaFoldDB" id="A0A7H0VHR3"/>
<proteinExistence type="predicted"/>
<dbReference type="RefSeq" id="WP_210759788.1">
    <property type="nucleotide sequence ID" value="NZ_CP060139.1"/>
</dbReference>
<organism evidence="1 2">
    <name type="scientific">Croceimicrobium hydrocarbonivorans</name>
    <dbReference type="NCBI Taxonomy" id="2761580"/>
    <lineage>
        <taxon>Bacteria</taxon>
        <taxon>Pseudomonadati</taxon>
        <taxon>Bacteroidota</taxon>
        <taxon>Flavobacteriia</taxon>
        <taxon>Flavobacteriales</taxon>
        <taxon>Owenweeksiaceae</taxon>
        <taxon>Croceimicrobium</taxon>
    </lineage>
</organism>
<dbReference type="Proteomes" id="UP000516305">
    <property type="component" value="Chromosome"/>
</dbReference>
<dbReference type="EMBL" id="CP060139">
    <property type="protein sequence ID" value="QNR25261.1"/>
    <property type="molecule type" value="Genomic_DNA"/>
</dbReference>
<dbReference type="KEGG" id="chyd:H4K34_05325"/>
<gene>
    <name evidence="1" type="ORF">H4K34_05325</name>
</gene>
<keyword evidence="2" id="KW-1185">Reference proteome</keyword>
<evidence type="ECO:0000313" key="1">
    <source>
        <dbReference type="EMBL" id="QNR25261.1"/>
    </source>
</evidence>
<name>A0A7H0VHR3_9FLAO</name>
<accession>A0A7H0VHR3</accession>
<evidence type="ECO:0000313" key="2">
    <source>
        <dbReference type="Proteomes" id="UP000516305"/>
    </source>
</evidence>
<sequence>MSRVPKSAHTPKQVAEYLKSQIAVRGERGLKNAFAVQFFSHFSGEELEDIIASFQRELSKRSDAEIERLRGMLEAKSGKTVELKD</sequence>